<dbReference type="VEuPathDB" id="ToxoDB:cyc_01889"/>
<organism evidence="3 4">
    <name type="scientific">Cyclospora cayetanensis</name>
    <dbReference type="NCBI Taxonomy" id="88456"/>
    <lineage>
        <taxon>Eukaryota</taxon>
        <taxon>Sar</taxon>
        <taxon>Alveolata</taxon>
        <taxon>Apicomplexa</taxon>
        <taxon>Conoidasida</taxon>
        <taxon>Coccidia</taxon>
        <taxon>Eucoccidiorida</taxon>
        <taxon>Eimeriorina</taxon>
        <taxon>Eimeriidae</taxon>
        <taxon>Cyclospora</taxon>
    </lineage>
</organism>
<feature type="chain" id="PRO_5008914059" evidence="2">
    <location>
        <begin position="24"/>
        <end position="584"/>
    </location>
</feature>
<dbReference type="EMBL" id="JROU02001239">
    <property type="protein sequence ID" value="OEH77022.1"/>
    <property type="molecule type" value="Genomic_DNA"/>
</dbReference>
<dbReference type="AlphaFoldDB" id="A0A1D3D0S2"/>
<reference evidence="3 4" key="1">
    <citation type="journal article" date="2016" name="BMC Genomics">
        <title>Comparative genomics reveals Cyclospora cayetanensis possesses coccidia-like metabolism and invasion components but unique surface antigens.</title>
        <authorList>
            <person name="Liu S."/>
            <person name="Wang L."/>
            <person name="Zheng H."/>
            <person name="Xu Z."/>
            <person name="Roellig D.M."/>
            <person name="Li N."/>
            <person name="Frace M.A."/>
            <person name="Tang K."/>
            <person name="Arrowood M.J."/>
            <person name="Moss D.M."/>
            <person name="Zhang L."/>
            <person name="Feng Y."/>
            <person name="Xiao L."/>
        </authorList>
    </citation>
    <scope>NUCLEOTIDE SEQUENCE [LARGE SCALE GENOMIC DNA]</scope>
    <source>
        <strain evidence="3 4">CHN_HEN01</strain>
    </source>
</reference>
<feature type="region of interest" description="Disordered" evidence="1">
    <location>
        <begin position="43"/>
        <end position="139"/>
    </location>
</feature>
<evidence type="ECO:0000256" key="2">
    <source>
        <dbReference type="SAM" id="SignalP"/>
    </source>
</evidence>
<feature type="compositionally biased region" description="Polar residues" evidence="1">
    <location>
        <begin position="119"/>
        <end position="128"/>
    </location>
</feature>
<dbReference type="InParanoid" id="A0A1D3D0S2"/>
<evidence type="ECO:0000256" key="1">
    <source>
        <dbReference type="SAM" id="MobiDB-lite"/>
    </source>
</evidence>
<feature type="signal peptide" evidence="2">
    <location>
        <begin position="1"/>
        <end position="23"/>
    </location>
</feature>
<name>A0A1D3D0S2_9EIME</name>
<feature type="compositionally biased region" description="Acidic residues" evidence="1">
    <location>
        <begin position="93"/>
        <end position="102"/>
    </location>
</feature>
<evidence type="ECO:0000313" key="4">
    <source>
        <dbReference type="Proteomes" id="UP000095192"/>
    </source>
</evidence>
<keyword evidence="2" id="KW-0732">Signal</keyword>
<dbReference type="Proteomes" id="UP000095192">
    <property type="component" value="Unassembled WGS sequence"/>
</dbReference>
<feature type="region of interest" description="Disordered" evidence="1">
    <location>
        <begin position="308"/>
        <end position="353"/>
    </location>
</feature>
<evidence type="ECO:0000313" key="3">
    <source>
        <dbReference type="EMBL" id="OEH77022.1"/>
    </source>
</evidence>
<keyword evidence="4" id="KW-1185">Reference proteome</keyword>
<proteinExistence type="predicted"/>
<feature type="compositionally biased region" description="Polar residues" evidence="1">
    <location>
        <begin position="326"/>
        <end position="337"/>
    </location>
</feature>
<protein>
    <submittedName>
        <fullName evidence="3">Uncharacterized protein</fullName>
    </submittedName>
</protein>
<sequence length="584" mass="64331">MLNFQAIASYLIALVSLCTTTEAHGHMAASQVDISPAAEAHQEIPFQGSGGPNEGFYDSQNGGAYDSNEAPPSPQDRISSSPLIFTPVFPHDPDDEDEEDTEEHQLLEGGVRHCRANRKQGTQPQRSLPSKGPTPKRDANFQWSRDITFEASQRHSFHQLHPRSAQHHSHNRRQNLCMSQLLASRQSTSWGHDFLSHRGGNANWICDPPDIQCNRHRKAHQQPHHPTMVMKAQIQDYFEHQSHHRNVYFSLSRRFGFTEPTNAVEAARKRNDLTGLGFYDRTGLWIPHTMRKYHRELQLERREQSLWQQGAPHATMEAAQNARGANESSPSTLSVPQHMQKAEDLTDLPGSPNAVATGSATFLTQTFVANIDLEEEITSLSLKSAPEGTFKACARLNKFIKGEVPAVTEKKFIRGSSANMSPSSQLGSPQSVSIANMLAPLMGGGARSTEKLKESAGPLVTHAGANPEVNCVTNRNTLLLSKNILEGSHEAQKELGDAAVEHENTRTDYRHIPRSDSATLQAKDTCTGEVTVWASEETSRSAPVVSVSLEGPRFDEAEEPEAAMAVGVQNPYPLSNDCSTVDNP</sequence>
<comment type="caution">
    <text evidence="3">The sequence shown here is derived from an EMBL/GenBank/DDBJ whole genome shotgun (WGS) entry which is preliminary data.</text>
</comment>
<accession>A0A1D3D0S2</accession>
<gene>
    <name evidence="3" type="ORF">cyc_01889</name>
</gene>